<sequence length="288" mass="30139">MTAMKRPLARGFTLVELIVVIVLIGIIGGVLVLQLLPAIRSYLLVGQRAALTNQADTALRKIVGEVRSAVPNSLRLGSSTCMELVPTKDGGRYRMGPHIEGNTVAGDFLDDTEPRDRFDVLTDYVNAPVPGDAIVIGNQNTSDVYDQVNVGIVNASGAPTNAATGVSSITLDAPIRVPPGYDGGRFVIVPKDEKVVTYLCLGAELAGGTGAGKLYRLADASFHFNETCPAAAPAGAALVADKVSHCAFIYSPNQGATQESGFIQLQLTLSDKGESVPLTIGAHVDNVP</sequence>
<dbReference type="InterPro" id="IPR045584">
    <property type="entry name" value="Pilin-like"/>
</dbReference>
<dbReference type="AlphaFoldDB" id="A0A1S2NCW8"/>
<reference evidence="2 3" key="1">
    <citation type="submission" date="2014-10" db="EMBL/GenBank/DDBJ databases">
        <authorList>
            <person name="Seo M.-J."/>
            <person name="Seok Y.J."/>
            <person name="Cha I.-T."/>
        </authorList>
    </citation>
    <scope>NUCLEOTIDE SEQUENCE [LARGE SCALE GENOMIC DNA]</scope>
    <source>
        <strain evidence="2 3">NEU</strain>
    </source>
</reference>
<dbReference type="InterPro" id="IPR012902">
    <property type="entry name" value="N_methyl_site"/>
</dbReference>
<dbReference type="Proteomes" id="UP000180246">
    <property type="component" value="Unassembled WGS sequence"/>
</dbReference>
<dbReference type="PROSITE" id="PS00409">
    <property type="entry name" value="PROKAR_NTER_METHYL"/>
    <property type="match status" value="1"/>
</dbReference>
<keyword evidence="1" id="KW-0472">Membrane</keyword>
<proteinExistence type="predicted"/>
<protein>
    <recommendedName>
        <fullName evidence="4">Prepilin-type N-terminal cleavage/methylation domain protein</fullName>
    </recommendedName>
</protein>
<dbReference type="Gene3D" id="3.30.700.10">
    <property type="entry name" value="Glycoprotein, Type 4 Pilin"/>
    <property type="match status" value="1"/>
</dbReference>
<dbReference type="Pfam" id="PF07963">
    <property type="entry name" value="N_methyl"/>
    <property type="match status" value="1"/>
</dbReference>
<dbReference type="NCBIfam" id="TIGR02532">
    <property type="entry name" value="IV_pilin_GFxxxE"/>
    <property type="match status" value="1"/>
</dbReference>
<keyword evidence="1" id="KW-1133">Transmembrane helix</keyword>
<evidence type="ECO:0000256" key="1">
    <source>
        <dbReference type="SAM" id="Phobius"/>
    </source>
</evidence>
<comment type="caution">
    <text evidence="2">The sequence shown here is derived from an EMBL/GenBank/DDBJ whole genome shotgun (WGS) entry which is preliminary data.</text>
</comment>
<organism evidence="2 3">
    <name type="scientific">Massilia timonae</name>
    <dbReference type="NCBI Taxonomy" id="47229"/>
    <lineage>
        <taxon>Bacteria</taxon>
        <taxon>Pseudomonadati</taxon>
        <taxon>Pseudomonadota</taxon>
        <taxon>Betaproteobacteria</taxon>
        <taxon>Burkholderiales</taxon>
        <taxon>Oxalobacteraceae</taxon>
        <taxon>Telluria group</taxon>
        <taxon>Massilia</taxon>
    </lineage>
</organism>
<evidence type="ECO:0000313" key="2">
    <source>
        <dbReference type="EMBL" id="OIJ42885.1"/>
    </source>
</evidence>
<evidence type="ECO:0000313" key="3">
    <source>
        <dbReference type="Proteomes" id="UP000180246"/>
    </source>
</evidence>
<feature type="transmembrane region" description="Helical" evidence="1">
    <location>
        <begin position="12"/>
        <end position="36"/>
    </location>
</feature>
<gene>
    <name evidence="2" type="ORF">LO55_1660</name>
</gene>
<name>A0A1S2NCW8_9BURK</name>
<evidence type="ECO:0008006" key="4">
    <source>
        <dbReference type="Google" id="ProtNLM"/>
    </source>
</evidence>
<dbReference type="EMBL" id="JRYB01000001">
    <property type="protein sequence ID" value="OIJ42885.1"/>
    <property type="molecule type" value="Genomic_DNA"/>
</dbReference>
<keyword evidence="1" id="KW-0812">Transmembrane</keyword>
<dbReference type="SUPFAM" id="SSF54523">
    <property type="entry name" value="Pili subunits"/>
    <property type="match status" value="1"/>
</dbReference>
<accession>A0A1S2NCW8</accession>